<dbReference type="CDD" id="cd06170">
    <property type="entry name" value="LuxR_C_like"/>
    <property type="match status" value="1"/>
</dbReference>
<organism evidence="6 7">
    <name type="scientific">Actinomarinicola tropica</name>
    <dbReference type="NCBI Taxonomy" id="2789776"/>
    <lineage>
        <taxon>Bacteria</taxon>
        <taxon>Bacillati</taxon>
        <taxon>Actinomycetota</taxon>
        <taxon>Acidimicrobiia</taxon>
        <taxon>Acidimicrobiales</taxon>
        <taxon>Iamiaceae</taxon>
        <taxon>Actinomarinicola</taxon>
    </lineage>
</organism>
<dbReference type="GO" id="GO:0006355">
    <property type="term" value="P:regulation of DNA-templated transcription"/>
    <property type="evidence" value="ECO:0007669"/>
    <property type="project" value="InterPro"/>
</dbReference>
<dbReference type="Pfam" id="PF00196">
    <property type="entry name" value="GerE"/>
    <property type="match status" value="1"/>
</dbReference>
<keyword evidence="2" id="KW-0238">DNA-binding</keyword>
<keyword evidence="1 3" id="KW-0597">Phosphoprotein</keyword>
<proteinExistence type="predicted"/>
<evidence type="ECO:0000259" key="4">
    <source>
        <dbReference type="PROSITE" id="PS50043"/>
    </source>
</evidence>
<dbReference type="KEGG" id="atq:GH723_14790"/>
<dbReference type="SMART" id="SM00421">
    <property type="entry name" value="HTH_LUXR"/>
    <property type="match status" value="1"/>
</dbReference>
<dbReference type="GO" id="GO:0000160">
    <property type="term" value="P:phosphorelay signal transduction system"/>
    <property type="evidence" value="ECO:0007669"/>
    <property type="project" value="InterPro"/>
</dbReference>
<dbReference type="PANTHER" id="PTHR43214:SF43">
    <property type="entry name" value="TWO-COMPONENT RESPONSE REGULATOR"/>
    <property type="match status" value="1"/>
</dbReference>
<dbReference type="InterPro" id="IPR039420">
    <property type="entry name" value="WalR-like"/>
</dbReference>
<dbReference type="PANTHER" id="PTHR43214">
    <property type="entry name" value="TWO-COMPONENT RESPONSE REGULATOR"/>
    <property type="match status" value="1"/>
</dbReference>
<dbReference type="PROSITE" id="PS50110">
    <property type="entry name" value="RESPONSE_REGULATORY"/>
    <property type="match status" value="1"/>
</dbReference>
<feature type="domain" description="Response regulatory" evidence="5">
    <location>
        <begin position="2"/>
        <end position="118"/>
    </location>
</feature>
<dbReference type="Gene3D" id="3.40.50.2300">
    <property type="match status" value="1"/>
</dbReference>
<name>A0A5Q2RSI0_9ACTN</name>
<dbReference type="AlphaFoldDB" id="A0A5Q2RSI0"/>
<dbReference type="Pfam" id="PF00072">
    <property type="entry name" value="Response_reg"/>
    <property type="match status" value="1"/>
</dbReference>
<evidence type="ECO:0000259" key="5">
    <source>
        <dbReference type="PROSITE" id="PS50110"/>
    </source>
</evidence>
<dbReference type="InterPro" id="IPR016032">
    <property type="entry name" value="Sig_transdc_resp-reg_C-effctor"/>
</dbReference>
<dbReference type="PRINTS" id="PR00038">
    <property type="entry name" value="HTHLUXR"/>
</dbReference>
<feature type="modified residue" description="4-aspartylphosphate" evidence="3">
    <location>
        <position position="53"/>
    </location>
</feature>
<dbReference type="PROSITE" id="PS50043">
    <property type="entry name" value="HTH_LUXR_2"/>
    <property type="match status" value="1"/>
</dbReference>
<dbReference type="PROSITE" id="PS00622">
    <property type="entry name" value="HTH_LUXR_1"/>
    <property type="match status" value="1"/>
</dbReference>
<dbReference type="SUPFAM" id="SSF52172">
    <property type="entry name" value="CheY-like"/>
    <property type="match status" value="1"/>
</dbReference>
<evidence type="ECO:0000256" key="3">
    <source>
        <dbReference type="PROSITE-ProRule" id="PRU00169"/>
    </source>
</evidence>
<dbReference type="Proteomes" id="UP000334019">
    <property type="component" value="Chromosome"/>
</dbReference>
<dbReference type="SUPFAM" id="SSF46894">
    <property type="entry name" value="C-terminal effector domain of the bipartite response regulators"/>
    <property type="match status" value="1"/>
</dbReference>
<dbReference type="SMART" id="SM00448">
    <property type="entry name" value="REC"/>
    <property type="match status" value="1"/>
</dbReference>
<evidence type="ECO:0000256" key="2">
    <source>
        <dbReference type="ARBA" id="ARBA00023125"/>
    </source>
</evidence>
<reference evidence="6 7" key="1">
    <citation type="submission" date="2019-11" db="EMBL/GenBank/DDBJ databases">
        <authorList>
            <person name="He Y."/>
        </authorList>
    </citation>
    <scope>NUCLEOTIDE SEQUENCE [LARGE SCALE GENOMIC DNA]</scope>
    <source>
        <strain evidence="6 7">SCSIO 58843</strain>
    </source>
</reference>
<evidence type="ECO:0000313" key="7">
    <source>
        <dbReference type="Proteomes" id="UP000334019"/>
    </source>
</evidence>
<dbReference type="InterPro" id="IPR001789">
    <property type="entry name" value="Sig_transdc_resp-reg_receiver"/>
</dbReference>
<dbReference type="GO" id="GO:0003677">
    <property type="term" value="F:DNA binding"/>
    <property type="evidence" value="ECO:0007669"/>
    <property type="project" value="UniProtKB-KW"/>
</dbReference>
<dbReference type="EMBL" id="CP045851">
    <property type="protein sequence ID" value="QGG97137.1"/>
    <property type="molecule type" value="Genomic_DNA"/>
</dbReference>
<dbReference type="InterPro" id="IPR058245">
    <property type="entry name" value="NreC/VraR/RcsB-like_REC"/>
</dbReference>
<keyword evidence="7" id="KW-1185">Reference proteome</keyword>
<gene>
    <name evidence="6" type="ORF">GH723_14790</name>
</gene>
<feature type="domain" description="HTH luxR-type" evidence="4">
    <location>
        <begin position="142"/>
        <end position="207"/>
    </location>
</feature>
<sequence>MRIALCDDHAVVRSGLRHILEAETDLEVVGEAGSAAEAVAIVTSTRPDVFVMDLGLPDRSGIAATADVRAVSPATRVLVLTVHDDVAYLRRAFGAGAVGYLVKEAADVDLVQAVRQVAAGKDYVHPSLGAALLAPDAQTARPAGPGGELSDREVEVLVLIANGLTNAEIAERLYVSVRTVETHRARIYEKLNVRTRAALVRIARNAGLLEGDGSP</sequence>
<accession>A0A5Q2RSI0</accession>
<dbReference type="InterPro" id="IPR011006">
    <property type="entry name" value="CheY-like_superfamily"/>
</dbReference>
<evidence type="ECO:0000313" key="6">
    <source>
        <dbReference type="EMBL" id="QGG97137.1"/>
    </source>
</evidence>
<dbReference type="CDD" id="cd17535">
    <property type="entry name" value="REC_NarL-like"/>
    <property type="match status" value="1"/>
</dbReference>
<evidence type="ECO:0000256" key="1">
    <source>
        <dbReference type="ARBA" id="ARBA00022553"/>
    </source>
</evidence>
<protein>
    <submittedName>
        <fullName evidence="6">Response regulator</fullName>
    </submittedName>
</protein>
<dbReference type="InterPro" id="IPR000792">
    <property type="entry name" value="Tscrpt_reg_LuxR_C"/>
</dbReference>